<reference evidence="2 3" key="1">
    <citation type="submission" date="2016-10" db="EMBL/GenBank/DDBJ databases">
        <title>The genome sequence of Colletotrichum fioriniae PJ7.</title>
        <authorList>
            <person name="Baroncelli R."/>
        </authorList>
    </citation>
    <scope>NUCLEOTIDE SEQUENCE [LARGE SCALE GENOMIC DNA]</scope>
    <source>
        <strain evidence="2 3">IMI 384185</strain>
    </source>
</reference>
<evidence type="ECO:0000313" key="2">
    <source>
        <dbReference type="EMBL" id="KAK1535798.1"/>
    </source>
</evidence>
<comment type="caution">
    <text evidence="2">The sequence shown here is derived from an EMBL/GenBank/DDBJ whole genome shotgun (WGS) entry which is preliminary data.</text>
</comment>
<dbReference type="GeneID" id="85377504"/>
<feature type="region of interest" description="Disordered" evidence="1">
    <location>
        <begin position="280"/>
        <end position="302"/>
    </location>
</feature>
<dbReference type="EMBL" id="MOPA01000007">
    <property type="protein sequence ID" value="KAK1535798.1"/>
    <property type="molecule type" value="Genomic_DNA"/>
</dbReference>
<evidence type="ECO:0000313" key="3">
    <source>
        <dbReference type="Proteomes" id="UP001241169"/>
    </source>
</evidence>
<evidence type="ECO:0000256" key="1">
    <source>
        <dbReference type="SAM" id="MobiDB-lite"/>
    </source>
</evidence>
<name>A0ABQ9SHS8_9PEZI</name>
<dbReference type="Proteomes" id="UP001241169">
    <property type="component" value="Unassembled WGS sequence"/>
</dbReference>
<proteinExistence type="predicted"/>
<gene>
    <name evidence="2" type="ORF">CPAR01_09340</name>
</gene>
<sequence>MPLFRRSRWRDPEHSCGRVIVNSVLTRKKAWYAEGPALRKYQDDIEGIVHDVFKSIGLDHPEVYFRLYMIGSTTRSSEPTIMVCCMNNAIRSRVKDELRGSQALQAFSEFQIHGIPHPLEHRTPAQALARTSSPSILPESSNTELLYDNDVYSHSASLKIGRSLLRCRHAGELEYWATGGIFLLVNGNHYQLTSEHECDSPSAEGKITSHFDLDTDTLSVNGSDDEDYGQFDNEETLQSNFDILSQGSITPTSRFSRSSISLAQSADSYWDEEPAGSELVLSHDDRNSRPLNVDTASTPDKLSLPLHTDHASQFHNTLDGPTYQQPPIRIGFIAFRASEGSRHELDYVLVSTPAPTVSDFSNRVVVPHGYGYRCVSVCDVASASLETKEVFLIGDANVVRKGFLVPGTTLFQNPNFNTVQRLQIVQIYEGEFTQGDSGTAVIDQKSGVFYGHVIRGCPGSETGYIVPAAETFHDLSSMGLFPELKFEDISVQNHNRQNNTHQALAHGLKARVTMRNASTQTEWRLLPTPPKSNMSRVPISISHSPSDSVMLMEELARVGDGIDDDIWASFVGPYEQRSSHKTNFLRDFCRGATVENLSQINSPSLNIWMDQRGYRKQDTSPRPKVMSADHLLRVLKHKRSNTGLRGMDNERRLIYITDFDRWAALVLAATSFRTERRALSDGIFRHLTFRAHFDFASDMQQTSSANFCLQFHLPYFAWRRSIDIMHDHRDSGVLTPLRQCIKVSGPSSRSQDHLQDGDIGFLYQAHVSCIVLGNYEKSWKVFSFADAFFNDESSCDALAEYASEDPEDCPLDPITLGRATCDRPLWNPRLYFFRVFSIRLQSIGEEWASLTLHFEGQPPQLALNKEKRAGFRTGDSAMDFDWPRRTCSILAQLFSTLSATLDDVRKYEQAFELCLKLSEASDSSYYMEAGLDLKRTCDGLSDCQRSLGALREILTLEQDHVRIDLPNRRNVVAFD</sequence>
<protein>
    <submittedName>
        <fullName evidence="2">Uncharacterized protein</fullName>
    </submittedName>
</protein>
<keyword evidence="3" id="KW-1185">Reference proteome</keyword>
<dbReference type="RefSeq" id="XP_060347735.1">
    <property type="nucleotide sequence ID" value="XM_060493605.1"/>
</dbReference>
<organism evidence="2 3">
    <name type="scientific">Colletotrichum paranaense</name>
    <dbReference type="NCBI Taxonomy" id="1914294"/>
    <lineage>
        <taxon>Eukaryota</taxon>
        <taxon>Fungi</taxon>
        <taxon>Dikarya</taxon>
        <taxon>Ascomycota</taxon>
        <taxon>Pezizomycotina</taxon>
        <taxon>Sordariomycetes</taxon>
        <taxon>Hypocreomycetidae</taxon>
        <taxon>Glomerellales</taxon>
        <taxon>Glomerellaceae</taxon>
        <taxon>Colletotrichum</taxon>
        <taxon>Colletotrichum acutatum species complex</taxon>
    </lineage>
</organism>
<accession>A0ABQ9SHS8</accession>